<accession>A0A5M3XUS2</accession>
<dbReference type="SUPFAM" id="SSF53474">
    <property type="entry name" value="alpha/beta-Hydrolases"/>
    <property type="match status" value="1"/>
</dbReference>
<protein>
    <recommendedName>
        <fullName evidence="2">Alpha/beta hydrolase fold-3 domain-containing protein</fullName>
    </recommendedName>
</protein>
<dbReference type="AlphaFoldDB" id="A0A5M3XUS2"/>
<evidence type="ECO:0000259" key="2">
    <source>
        <dbReference type="Pfam" id="PF07859"/>
    </source>
</evidence>
<dbReference type="Pfam" id="PF07859">
    <property type="entry name" value="Abhydrolase_3"/>
    <property type="match status" value="1"/>
</dbReference>
<dbReference type="Gene3D" id="3.40.50.1820">
    <property type="entry name" value="alpha/beta hydrolase"/>
    <property type="match status" value="1"/>
</dbReference>
<proteinExistence type="predicted"/>
<comment type="caution">
    <text evidence="3">The sequence shown here is derived from an EMBL/GenBank/DDBJ whole genome shotgun (WGS) entry which is preliminary data.</text>
</comment>
<dbReference type="PANTHER" id="PTHR48081:SF8">
    <property type="entry name" value="ALPHA_BETA HYDROLASE FOLD-3 DOMAIN-CONTAINING PROTEIN-RELATED"/>
    <property type="match status" value="1"/>
</dbReference>
<organism evidence="3 4">
    <name type="scientific">Acrocarpospora pleiomorpha</name>
    <dbReference type="NCBI Taxonomy" id="90975"/>
    <lineage>
        <taxon>Bacteria</taxon>
        <taxon>Bacillati</taxon>
        <taxon>Actinomycetota</taxon>
        <taxon>Actinomycetes</taxon>
        <taxon>Streptosporangiales</taxon>
        <taxon>Streptosporangiaceae</taxon>
        <taxon>Acrocarpospora</taxon>
    </lineage>
</organism>
<dbReference type="InterPro" id="IPR029058">
    <property type="entry name" value="AB_hydrolase_fold"/>
</dbReference>
<sequence length="315" mass="33895">MNELVRKFLETAAADAFPRNARFGSVEADGYLRGRRARPRATRTRTSVGEVLELSTDEGVPVRVYVPAGDGKSHPLVVYFHGGGWVMGDLEMHDSTCRTIAAGAQAVVVNVDYRLAPENPFPAPLDDCFDATRWAMANAASWGADGARTLIGGTSAGGNLAAAVAIRRRDIGATPLAGLLLLYPVLDCRMATRSYAEKAEGYFLTAAEMRFFWDAYVQDGRDRAHPWLSPGLVEDVSGLPPTLVVTAEHDPLRDEGNAFARRLAERSSLVGLIEAPGQIHGFLTAFPDSAAAREGMHAVISAVRKLTEPTSVTTE</sequence>
<name>A0A5M3XUS2_9ACTN</name>
<keyword evidence="1" id="KW-0378">Hydrolase</keyword>
<dbReference type="PANTHER" id="PTHR48081">
    <property type="entry name" value="AB HYDROLASE SUPERFAMILY PROTEIN C4A8.06C"/>
    <property type="match status" value="1"/>
</dbReference>
<feature type="domain" description="Alpha/beta hydrolase fold-3" evidence="2">
    <location>
        <begin position="77"/>
        <end position="283"/>
    </location>
</feature>
<dbReference type="InterPro" id="IPR013094">
    <property type="entry name" value="AB_hydrolase_3"/>
</dbReference>
<reference evidence="3 4" key="1">
    <citation type="submission" date="2019-10" db="EMBL/GenBank/DDBJ databases">
        <title>Whole genome shotgun sequence of Acrocarpospora pleiomorpha NBRC 16267.</title>
        <authorList>
            <person name="Ichikawa N."/>
            <person name="Kimura A."/>
            <person name="Kitahashi Y."/>
            <person name="Komaki H."/>
            <person name="Oguchi A."/>
        </authorList>
    </citation>
    <scope>NUCLEOTIDE SEQUENCE [LARGE SCALE GENOMIC DNA]</scope>
    <source>
        <strain evidence="3 4">NBRC 16267</strain>
    </source>
</reference>
<evidence type="ECO:0000313" key="4">
    <source>
        <dbReference type="Proteomes" id="UP000377595"/>
    </source>
</evidence>
<dbReference type="EMBL" id="BLAF01000054">
    <property type="protein sequence ID" value="GES24636.1"/>
    <property type="molecule type" value="Genomic_DNA"/>
</dbReference>
<dbReference type="Proteomes" id="UP000377595">
    <property type="component" value="Unassembled WGS sequence"/>
</dbReference>
<dbReference type="GO" id="GO:0016787">
    <property type="term" value="F:hydrolase activity"/>
    <property type="evidence" value="ECO:0007669"/>
    <property type="project" value="UniProtKB-KW"/>
</dbReference>
<dbReference type="InterPro" id="IPR050300">
    <property type="entry name" value="GDXG_lipolytic_enzyme"/>
</dbReference>
<evidence type="ECO:0000313" key="3">
    <source>
        <dbReference type="EMBL" id="GES24636.1"/>
    </source>
</evidence>
<gene>
    <name evidence="3" type="ORF">Aple_075350</name>
</gene>
<keyword evidence="4" id="KW-1185">Reference proteome</keyword>
<evidence type="ECO:0000256" key="1">
    <source>
        <dbReference type="ARBA" id="ARBA00022801"/>
    </source>
</evidence>
<dbReference type="OrthoDB" id="3209779at2"/>